<accession>A0A0C2T7Q2</accession>
<dbReference type="HOGENOM" id="CLU_1360095_0_0_1"/>
<proteinExistence type="predicted"/>
<evidence type="ECO:0000313" key="1">
    <source>
        <dbReference type="EMBL" id="KIL62634.1"/>
    </source>
</evidence>
<dbReference type="Proteomes" id="UP000054549">
    <property type="component" value="Unassembled WGS sequence"/>
</dbReference>
<gene>
    <name evidence="1" type="ORF">M378DRAFT_179616</name>
</gene>
<reference evidence="1 2" key="1">
    <citation type="submission" date="2014-04" db="EMBL/GenBank/DDBJ databases">
        <title>Evolutionary Origins and Diversification of the Mycorrhizal Mutualists.</title>
        <authorList>
            <consortium name="DOE Joint Genome Institute"/>
            <consortium name="Mycorrhizal Genomics Consortium"/>
            <person name="Kohler A."/>
            <person name="Kuo A."/>
            <person name="Nagy L.G."/>
            <person name="Floudas D."/>
            <person name="Copeland A."/>
            <person name="Barry K.W."/>
            <person name="Cichocki N."/>
            <person name="Veneault-Fourrey C."/>
            <person name="LaButti K."/>
            <person name="Lindquist E.A."/>
            <person name="Lipzen A."/>
            <person name="Lundell T."/>
            <person name="Morin E."/>
            <person name="Murat C."/>
            <person name="Riley R."/>
            <person name="Ohm R."/>
            <person name="Sun H."/>
            <person name="Tunlid A."/>
            <person name="Henrissat B."/>
            <person name="Grigoriev I.V."/>
            <person name="Hibbett D.S."/>
            <person name="Martin F."/>
        </authorList>
    </citation>
    <scope>NUCLEOTIDE SEQUENCE [LARGE SCALE GENOMIC DNA]</scope>
    <source>
        <strain evidence="1 2">Koide BX008</strain>
    </source>
</reference>
<evidence type="ECO:0000313" key="2">
    <source>
        <dbReference type="Proteomes" id="UP000054549"/>
    </source>
</evidence>
<dbReference type="EMBL" id="KN818268">
    <property type="protein sequence ID" value="KIL62634.1"/>
    <property type="molecule type" value="Genomic_DNA"/>
</dbReference>
<protein>
    <submittedName>
        <fullName evidence="1">Uncharacterized protein</fullName>
    </submittedName>
</protein>
<sequence length="241" mass="25975">MSKVDDFGSSGALWRTAASERYVAQKLQLAWQALLERGGYLGAADSHWIEQLTWERVGDVERLVTEAASEIVAADCWTYFASGWVGPVPSPPSPVVLSAVVTVATDSFCLTSCAMWKGATDLAPSLADAVATCVGGPPEHFVFADDYRWVLANVRRVMDSGRSMGYGRREGLLCSNIGLEFRHRLFEPLRIGTTECGNDSAIRGCELVCLLYRPVGAYARWVLAGLVCSASRANDGGLACG</sequence>
<name>A0A0C2T7Q2_AMAMK</name>
<dbReference type="AlphaFoldDB" id="A0A0C2T7Q2"/>
<keyword evidence="2" id="KW-1185">Reference proteome</keyword>
<organism evidence="1 2">
    <name type="scientific">Amanita muscaria (strain Koide BX008)</name>
    <dbReference type="NCBI Taxonomy" id="946122"/>
    <lineage>
        <taxon>Eukaryota</taxon>
        <taxon>Fungi</taxon>
        <taxon>Dikarya</taxon>
        <taxon>Basidiomycota</taxon>
        <taxon>Agaricomycotina</taxon>
        <taxon>Agaricomycetes</taxon>
        <taxon>Agaricomycetidae</taxon>
        <taxon>Agaricales</taxon>
        <taxon>Pluteineae</taxon>
        <taxon>Amanitaceae</taxon>
        <taxon>Amanita</taxon>
    </lineage>
</organism>
<dbReference type="InParanoid" id="A0A0C2T7Q2"/>